<dbReference type="EMBL" id="CABVHO010000002">
    <property type="protein sequence ID" value="VVN50850.1"/>
    <property type="molecule type" value="Genomic_DNA"/>
</dbReference>
<dbReference type="GO" id="GO:0016998">
    <property type="term" value="P:cell wall macromolecule catabolic process"/>
    <property type="evidence" value="ECO:0007669"/>
    <property type="project" value="InterPro"/>
</dbReference>
<organism evidence="2 3">
    <name type="scientific">Pseudomonas fluorescens</name>
    <dbReference type="NCBI Taxonomy" id="294"/>
    <lineage>
        <taxon>Bacteria</taxon>
        <taxon>Pseudomonadati</taxon>
        <taxon>Pseudomonadota</taxon>
        <taxon>Gammaproteobacteria</taxon>
        <taxon>Pseudomonadales</taxon>
        <taxon>Pseudomonadaceae</taxon>
        <taxon>Pseudomonas</taxon>
    </lineage>
</organism>
<dbReference type="AlphaFoldDB" id="A0A5E6YBG4"/>
<dbReference type="PANTHER" id="PTHR34408">
    <property type="entry name" value="FAMILY PROTEIN, PUTATIVE-RELATED"/>
    <property type="match status" value="1"/>
</dbReference>
<dbReference type="SUPFAM" id="SSF53955">
    <property type="entry name" value="Lysozyme-like"/>
    <property type="match status" value="1"/>
</dbReference>
<dbReference type="OrthoDB" id="9798982at2"/>
<dbReference type="GO" id="GO:0004568">
    <property type="term" value="F:chitinase activity"/>
    <property type="evidence" value="ECO:0007669"/>
    <property type="project" value="InterPro"/>
</dbReference>
<evidence type="ECO:0000259" key="1">
    <source>
        <dbReference type="Pfam" id="PF00182"/>
    </source>
</evidence>
<dbReference type="InterPro" id="IPR023346">
    <property type="entry name" value="Lysozyme-like_dom_sf"/>
</dbReference>
<name>A0A5E6YBG4_PSEFL</name>
<dbReference type="PANTHER" id="PTHR34408:SF1">
    <property type="entry name" value="GLYCOSYL HYDROLASE FAMILY 19 DOMAIN-CONTAINING PROTEIN HI_1415"/>
    <property type="match status" value="1"/>
</dbReference>
<accession>A0A5E6YBG4</accession>
<gene>
    <name evidence="2" type="ORF">PS685_00373</name>
</gene>
<dbReference type="RefSeq" id="WP_150628129.1">
    <property type="nucleotide sequence ID" value="NZ_CABVHO010000002.1"/>
</dbReference>
<reference evidence="2 3" key="1">
    <citation type="submission" date="2019-09" db="EMBL/GenBank/DDBJ databases">
        <authorList>
            <person name="Chandra G."/>
            <person name="Truman W A."/>
        </authorList>
    </citation>
    <scope>NUCLEOTIDE SEQUENCE [LARGE SCALE GENOMIC DNA]</scope>
    <source>
        <strain evidence="2">PS685</strain>
    </source>
</reference>
<dbReference type="Pfam" id="PF00182">
    <property type="entry name" value="Glyco_hydro_19"/>
    <property type="match status" value="1"/>
</dbReference>
<dbReference type="Gene3D" id="1.10.530.10">
    <property type="match status" value="1"/>
</dbReference>
<feature type="domain" description="Glycoside hydrolase family 19 catalytic" evidence="1">
    <location>
        <begin position="42"/>
        <end position="143"/>
    </location>
</feature>
<evidence type="ECO:0000313" key="3">
    <source>
        <dbReference type="Proteomes" id="UP000326437"/>
    </source>
</evidence>
<dbReference type="Proteomes" id="UP000326437">
    <property type="component" value="Unassembled WGS sequence"/>
</dbReference>
<sequence length="181" mass="19576">MPISKQKLLHILPNAGQSAGVFVPALNTAMVRYQIVGTLRQAAFIAQVGHESGQFRYVRELGGEQYLSKYDTGSLAKRLGNTPEADGDGQKYCGRGLIQITGRANYLACGEALGLDLIKQPELLEVPQYACMSAAWFWATKGLNTLADAGQFDKITQRINGGQNGAADRQALYARSLKVLA</sequence>
<evidence type="ECO:0000313" key="2">
    <source>
        <dbReference type="EMBL" id="VVN50850.1"/>
    </source>
</evidence>
<dbReference type="GO" id="GO:0006032">
    <property type="term" value="P:chitin catabolic process"/>
    <property type="evidence" value="ECO:0007669"/>
    <property type="project" value="InterPro"/>
</dbReference>
<dbReference type="InterPro" id="IPR052354">
    <property type="entry name" value="Cell_Wall_Dynamics_Protein"/>
</dbReference>
<proteinExistence type="predicted"/>
<protein>
    <recommendedName>
        <fullName evidence="1">Glycoside hydrolase family 19 catalytic domain-containing protein</fullName>
    </recommendedName>
</protein>
<dbReference type="InterPro" id="IPR000726">
    <property type="entry name" value="Glyco_hydro_19_cat"/>
</dbReference>